<protein>
    <submittedName>
        <fullName evidence="1">Uncharacterized protein</fullName>
    </submittedName>
</protein>
<reference evidence="1 2" key="1">
    <citation type="submission" date="2015-06" db="EMBL/GenBank/DDBJ databases">
        <title>Genome sequence of Pseudoalteromonas peptidolytica.</title>
        <authorList>
            <person name="Xie B.-B."/>
            <person name="Rong J.-C."/>
            <person name="Qin Q.-L."/>
            <person name="Zhang Y.-Z."/>
        </authorList>
    </citation>
    <scope>NUCLEOTIDE SEQUENCE [LARGE SCALE GENOMIC DNA]</scope>
    <source>
        <strain evidence="1 2">F12-50-A1</strain>
    </source>
</reference>
<accession>A0A8I0MXA9</accession>
<dbReference type="RefSeq" id="WP_147389014.1">
    <property type="nucleotide sequence ID" value="NZ_AQHF01000026.1"/>
</dbReference>
<dbReference type="Pfam" id="PF20551">
    <property type="entry name" value="DUF6765"/>
    <property type="match status" value="1"/>
</dbReference>
<evidence type="ECO:0000313" key="1">
    <source>
        <dbReference type="EMBL" id="MBE0347198.1"/>
    </source>
</evidence>
<dbReference type="EMBL" id="AQHF01000026">
    <property type="protein sequence ID" value="MBE0347198.1"/>
    <property type="molecule type" value="Genomic_DNA"/>
</dbReference>
<organism evidence="1 2">
    <name type="scientific">Pseudoalteromonas peptidolytica F12-50-A1</name>
    <dbReference type="NCBI Taxonomy" id="1315280"/>
    <lineage>
        <taxon>Bacteria</taxon>
        <taxon>Pseudomonadati</taxon>
        <taxon>Pseudomonadota</taxon>
        <taxon>Gammaproteobacteria</taxon>
        <taxon>Alteromonadales</taxon>
        <taxon>Pseudoalteromonadaceae</taxon>
        <taxon>Pseudoalteromonas</taxon>
    </lineage>
</organism>
<dbReference type="InterPro" id="IPR046653">
    <property type="entry name" value="DUF6765"/>
</dbReference>
<sequence>MQIDLHHGMTWVVARAAGFIEQEAEIIAHASQYVDDATNYGHIEFDNGAAYERIATAHKMLDYKNLDSLKNMKVWVPFHFLPGNGGLPAGQNPSGSFIQKLVCKPHSYVAKDMITECIADKARPYGLHRLGITSHVFIDTWGHQGFAGIQHKVNKVNEIKDLNGEAEETWSEHISEYFSDIFQDDIPSLGHGQALSHPDQPHQVWSYINGLDEKVVRDNPSDFLVAADELCKVYQAYRGKEITGLGESVKQEIAQCFIEFNMDDGEVRHQLWLDAIKTDRFGLGAYTLTYIAKGEGSWKHQALGTTRAKGDDDSYPFRREFLTSNWKYFHDAAKKHRLCVIDDILPRYGICVS</sequence>
<dbReference type="AlphaFoldDB" id="A0A8I0MXA9"/>
<keyword evidence="2" id="KW-1185">Reference proteome</keyword>
<evidence type="ECO:0000313" key="2">
    <source>
        <dbReference type="Proteomes" id="UP000660708"/>
    </source>
</evidence>
<gene>
    <name evidence="1" type="ORF">PPEP_a1605</name>
</gene>
<name>A0A8I0MXA9_9GAMM</name>
<comment type="caution">
    <text evidence="1">The sequence shown here is derived from an EMBL/GenBank/DDBJ whole genome shotgun (WGS) entry which is preliminary data.</text>
</comment>
<dbReference type="Proteomes" id="UP000660708">
    <property type="component" value="Unassembled WGS sequence"/>
</dbReference>
<proteinExistence type="predicted"/>